<keyword evidence="6" id="KW-0552">Olfaction</keyword>
<keyword evidence="3" id="KW-1003">Cell membrane</keyword>
<feature type="transmembrane region" description="Helical" evidence="13">
    <location>
        <begin position="238"/>
        <end position="260"/>
    </location>
</feature>
<accession>A0ABM3PN23</accession>
<dbReference type="InterPro" id="IPR000725">
    <property type="entry name" value="Olfact_rcpt"/>
</dbReference>
<evidence type="ECO:0000259" key="14">
    <source>
        <dbReference type="PROSITE" id="PS50262"/>
    </source>
</evidence>
<dbReference type="PRINTS" id="PR00245">
    <property type="entry name" value="OLFACTORYR"/>
</dbReference>
<evidence type="ECO:0000256" key="5">
    <source>
        <dbReference type="ARBA" id="ARBA00022692"/>
    </source>
</evidence>
<dbReference type="SUPFAM" id="SSF81321">
    <property type="entry name" value="Family A G protein-coupled receptor-like"/>
    <property type="match status" value="1"/>
</dbReference>
<dbReference type="SMART" id="SM01381">
    <property type="entry name" value="7TM_GPCR_Srsx"/>
    <property type="match status" value="1"/>
</dbReference>
<keyword evidence="4" id="KW-0716">Sensory transduction</keyword>
<comment type="function">
    <text evidence="1">Putative odorant or sperm cell receptor.</text>
</comment>
<dbReference type="RefSeq" id="XP_053073080.1">
    <property type="nucleotide sequence ID" value="XM_053217105.1"/>
</dbReference>
<keyword evidence="9 13" id="KW-0472">Membrane</keyword>
<dbReference type="PANTHER" id="PTHR26453">
    <property type="entry name" value="OLFACTORY RECEPTOR"/>
    <property type="match status" value="1"/>
</dbReference>
<evidence type="ECO:0000256" key="6">
    <source>
        <dbReference type="ARBA" id="ARBA00022725"/>
    </source>
</evidence>
<evidence type="ECO:0000256" key="1">
    <source>
        <dbReference type="ARBA" id="ARBA00003929"/>
    </source>
</evidence>
<feature type="transmembrane region" description="Helical" evidence="13">
    <location>
        <begin position="340"/>
        <end position="359"/>
    </location>
</feature>
<feature type="transmembrane region" description="Helical" evidence="13">
    <location>
        <begin position="272"/>
        <end position="292"/>
    </location>
</feature>
<comment type="similarity">
    <text evidence="11">Belongs to the G-protein coupled receptor 1 family.</text>
</comment>
<evidence type="ECO:0000256" key="9">
    <source>
        <dbReference type="ARBA" id="ARBA00023136"/>
    </source>
</evidence>
<feature type="domain" description="G-protein coupled receptors family 1 profile" evidence="14">
    <location>
        <begin position="41"/>
        <end position="290"/>
    </location>
</feature>
<sequence length="492" mass="54234">MAWENQTFNSDFILVGIFNDSPTHIFLFSLVLGIFTVAFMGNTVMVLLICLDNQLHTPMYFLLSQLSLMDLMLICTTVPKMVFNYLSGRKSISLAGCGAQIFLYVSLLGAECFLLASMAYDRYVAICHPLRYSILMNQKICGLMAAFSWILGSLDGIIEAAVALSFSYCGAREIPHFFCDVPALLTLSCTNTLLFERMVFICCIIMLLFPVAVIIASYVHVIVAVIHMGSGEGPCKAFGTCSSHLMVVGMYYGAAMFIYMRPSSDRTPTQDKFVSVFYTILTPMLNPLIYSLRNKDVARAFMKVLGRGSLESKLPEKPIMFYGPDSNGFMKKRSYNIQDLVLHGVSLMCAVCTLLLYFGCSTPYSSHLQTACSGKCLDLGQVVDPDLGVCCTGRDINLVGQNQPGHIPGGPSLVLGSTAQEFKSQPSSGAKELVERDRQQHSEDGSKGEIWDTMSWRRDLGGSPFFSPPPPKRGLRDWPTVPRVEAGPAYTK</sequence>
<feature type="transmembrane region" description="Helical" evidence="13">
    <location>
        <begin position="60"/>
        <end position="81"/>
    </location>
</feature>
<dbReference type="Pfam" id="PF13853">
    <property type="entry name" value="7tm_4"/>
    <property type="match status" value="1"/>
</dbReference>
<dbReference type="InterPro" id="IPR000276">
    <property type="entry name" value="GPCR_Rhodpsn"/>
</dbReference>
<proteinExistence type="inferred from homology"/>
<evidence type="ECO:0000313" key="16">
    <source>
        <dbReference type="RefSeq" id="XP_053073080.1"/>
    </source>
</evidence>
<dbReference type="InterPro" id="IPR017452">
    <property type="entry name" value="GPCR_Rhodpsn_7TM"/>
</dbReference>
<evidence type="ECO:0000256" key="11">
    <source>
        <dbReference type="RuleBase" id="RU000688"/>
    </source>
</evidence>
<feature type="transmembrane region" description="Helical" evidence="13">
    <location>
        <begin position="101"/>
        <end position="120"/>
    </location>
</feature>
<evidence type="ECO:0000256" key="4">
    <source>
        <dbReference type="ARBA" id="ARBA00022606"/>
    </source>
</evidence>
<feature type="region of interest" description="Disordered" evidence="12">
    <location>
        <begin position="425"/>
        <end position="492"/>
    </location>
</feature>
<evidence type="ECO:0000256" key="12">
    <source>
        <dbReference type="SAM" id="MobiDB-lite"/>
    </source>
</evidence>
<dbReference type="GeneID" id="106974819"/>
<evidence type="ECO:0000256" key="10">
    <source>
        <dbReference type="ARBA" id="ARBA00023224"/>
    </source>
</evidence>
<evidence type="ECO:0000256" key="2">
    <source>
        <dbReference type="ARBA" id="ARBA00004651"/>
    </source>
</evidence>
<dbReference type="Gene3D" id="1.20.1070.10">
    <property type="entry name" value="Rhodopsin 7-helix transmembrane proteins"/>
    <property type="match status" value="1"/>
</dbReference>
<gene>
    <name evidence="16" type="primary">LOC106974819</name>
</gene>
<keyword evidence="10 11" id="KW-0807">Transducer</keyword>
<keyword evidence="7 13" id="KW-1133">Transmembrane helix</keyword>
<dbReference type="PRINTS" id="PR00237">
    <property type="entry name" value="GPCRRHODOPSN"/>
</dbReference>
<feature type="transmembrane region" description="Helical" evidence="13">
    <location>
        <begin position="25"/>
        <end position="48"/>
    </location>
</feature>
<name>A0ABM3PN23_ACIJB</name>
<organism evidence="15 16">
    <name type="scientific">Acinonyx jubatus</name>
    <name type="common">Cheetah</name>
    <dbReference type="NCBI Taxonomy" id="32536"/>
    <lineage>
        <taxon>Eukaryota</taxon>
        <taxon>Metazoa</taxon>
        <taxon>Chordata</taxon>
        <taxon>Craniata</taxon>
        <taxon>Vertebrata</taxon>
        <taxon>Euteleostomi</taxon>
        <taxon>Mammalia</taxon>
        <taxon>Eutheria</taxon>
        <taxon>Laurasiatheria</taxon>
        <taxon>Carnivora</taxon>
        <taxon>Feliformia</taxon>
        <taxon>Felidae</taxon>
        <taxon>Felinae</taxon>
        <taxon>Acinonyx</taxon>
    </lineage>
</organism>
<evidence type="ECO:0000256" key="3">
    <source>
        <dbReference type="ARBA" id="ARBA00022475"/>
    </source>
</evidence>
<evidence type="ECO:0000256" key="7">
    <source>
        <dbReference type="ARBA" id="ARBA00022989"/>
    </source>
</evidence>
<dbReference type="PROSITE" id="PS50262">
    <property type="entry name" value="G_PROTEIN_RECEP_F1_2"/>
    <property type="match status" value="1"/>
</dbReference>
<feature type="transmembrane region" description="Helical" evidence="13">
    <location>
        <begin position="140"/>
        <end position="158"/>
    </location>
</feature>
<protein>
    <submittedName>
        <fullName evidence="16">LOW QUALITY PROTEIN: olfactory receptor 2M3-like</fullName>
    </submittedName>
</protein>
<evidence type="ECO:0000256" key="13">
    <source>
        <dbReference type="SAM" id="Phobius"/>
    </source>
</evidence>
<evidence type="ECO:0000256" key="8">
    <source>
        <dbReference type="ARBA" id="ARBA00023040"/>
    </source>
</evidence>
<reference evidence="16" key="1">
    <citation type="submission" date="2025-08" db="UniProtKB">
        <authorList>
            <consortium name="RefSeq"/>
        </authorList>
    </citation>
    <scope>IDENTIFICATION</scope>
    <source>
        <tissue evidence="16">Blood</tissue>
    </source>
</reference>
<dbReference type="CDD" id="cd15421">
    <property type="entry name" value="7tmA_OR2T-like"/>
    <property type="match status" value="1"/>
</dbReference>
<keyword evidence="11" id="KW-0675">Receptor</keyword>
<keyword evidence="5 11" id="KW-0812">Transmembrane</keyword>
<dbReference type="Proteomes" id="UP001652583">
    <property type="component" value="Chromosome A1"/>
</dbReference>
<keyword evidence="8 11" id="KW-0297">G-protein coupled receptor</keyword>
<evidence type="ECO:0000313" key="15">
    <source>
        <dbReference type="Proteomes" id="UP001652583"/>
    </source>
</evidence>
<keyword evidence="15" id="KW-1185">Reference proteome</keyword>
<feature type="compositionally biased region" description="Basic and acidic residues" evidence="12">
    <location>
        <begin position="432"/>
        <end position="460"/>
    </location>
</feature>
<dbReference type="PROSITE" id="PS00237">
    <property type="entry name" value="G_PROTEIN_RECEP_F1_1"/>
    <property type="match status" value="1"/>
</dbReference>
<comment type="subcellular location">
    <subcellularLocation>
        <location evidence="2">Cell membrane</location>
        <topology evidence="2">Multi-pass membrane protein</topology>
    </subcellularLocation>
</comment>
<feature type="transmembrane region" description="Helical" evidence="13">
    <location>
        <begin position="198"/>
        <end position="226"/>
    </location>
</feature>